<evidence type="ECO:0000256" key="1">
    <source>
        <dbReference type="ARBA" id="ARBA00006739"/>
    </source>
</evidence>
<keyword evidence="4" id="KW-0472">Membrane</keyword>
<evidence type="ECO:0000256" key="4">
    <source>
        <dbReference type="SAM" id="Phobius"/>
    </source>
</evidence>
<feature type="transmembrane region" description="Helical" evidence="4">
    <location>
        <begin position="6"/>
        <end position="38"/>
    </location>
</feature>
<keyword evidence="2" id="KW-0328">Glycosyltransferase</keyword>
<keyword evidence="7" id="KW-1185">Reference proteome</keyword>
<evidence type="ECO:0000259" key="5">
    <source>
        <dbReference type="Pfam" id="PF00535"/>
    </source>
</evidence>
<name>A0ABX3IJQ4_9BACT</name>
<dbReference type="PANTHER" id="PTHR43630">
    <property type="entry name" value="POLY-BETA-1,6-N-ACETYL-D-GLUCOSAMINE SYNTHASE"/>
    <property type="match status" value="1"/>
</dbReference>
<dbReference type="InterPro" id="IPR001173">
    <property type="entry name" value="Glyco_trans_2-like"/>
</dbReference>
<keyword evidence="4" id="KW-0812">Transmembrane</keyword>
<keyword evidence="3" id="KW-0808">Transferase</keyword>
<dbReference type="Proteomes" id="UP000242616">
    <property type="component" value="Unassembled WGS sequence"/>
</dbReference>
<dbReference type="PANTHER" id="PTHR43630:SF1">
    <property type="entry name" value="POLY-BETA-1,6-N-ACETYL-D-GLUCOSAMINE SYNTHASE"/>
    <property type="match status" value="1"/>
</dbReference>
<dbReference type="RefSeq" id="WP_077197718.1">
    <property type="nucleotide sequence ID" value="NZ_LBFC01000002.1"/>
</dbReference>
<evidence type="ECO:0000313" key="7">
    <source>
        <dbReference type="Proteomes" id="UP000242616"/>
    </source>
</evidence>
<organism evidence="6 7">
    <name type="scientific">Thermosipho affectus</name>
    <dbReference type="NCBI Taxonomy" id="660294"/>
    <lineage>
        <taxon>Bacteria</taxon>
        <taxon>Thermotogati</taxon>
        <taxon>Thermotogota</taxon>
        <taxon>Thermotogae</taxon>
        <taxon>Thermotogales</taxon>
        <taxon>Fervidobacteriaceae</taxon>
        <taxon>Thermosipho</taxon>
    </lineage>
</organism>
<comment type="caution">
    <text evidence="6">The sequence shown here is derived from an EMBL/GenBank/DDBJ whole genome shotgun (WGS) entry which is preliminary data.</text>
</comment>
<reference evidence="6 7" key="1">
    <citation type="submission" date="2015-06" db="EMBL/GenBank/DDBJ databases">
        <title>Genome sequencing of Thermotogales isolates from hydrothermal vents.</title>
        <authorList>
            <person name="Haverkamp T.H."/>
            <person name="Kublanov I.V."/>
            <person name="Nesbo C.L."/>
        </authorList>
    </citation>
    <scope>NUCLEOTIDE SEQUENCE [LARGE SCALE GENOMIC DNA]</scope>
    <source>
        <strain evidence="7">ik275mar</strain>
    </source>
</reference>
<comment type="similarity">
    <text evidence="1">Belongs to the glycosyltransferase 2 family.</text>
</comment>
<dbReference type="Pfam" id="PF00535">
    <property type="entry name" value="Glycos_transf_2"/>
    <property type="match status" value="1"/>
</dbReference>
<evidence type="ECO:0000256" key="3">
    <source>
        <dbReference type="ARBA" id="ARBA00022679"/>
    </source>
</evidence>
<evidence type="ECO:0000256" key="2">
    <source>
        <dbReference type="ARBA" id="ARBA00022676"/>
    </source>
</evidence>
<dbReference type="SUPFAM" id="SSF53448">
    <property type="entry name" value="Nucleotide-diphospho-sugar transferases"/>
    <property type="match status" value="1"/>
</dbReference>
<dbReference type="InterPro" id="IPR029044">
    <property type="entry name" value="Nucleotide-diphossugar_trans"/>
</dbReference>
<evidence type="ECO:0000313" key="6">
    <source>
        <dbReference type="EMBL" id="ONN28064.1"/>
    </source>
</evidence>
<feature type="transmembrane region" description="Helical" evidence="4">
    <location>
        <begin position="345"/>
        <end position="366"/>
    </location>
</feature>
<dbReference type="EMBL" id="LBFC01000002">
    <property type="protein sequence ID" value="ONN28064.1"/>
    <property type="molecule type" value="Genomic_DNA"/>
</dbReference>
<feature type="transmembrane region" description="Helical" evidence="4">
    <location>
        <begin position="289"/>
        <end position="308"/>
    </location>
</feature>
<feature type="domain" description="Glycosyltransferase 2-like" evidence="5">
    <location>
        <begin position="61"/>
        <end position="188"/>
    </location>
</feature>
<gene>
    <name evidence="6" type="ORF">XJ44_00530</name>
</gene>
<dbReference type="Gene3D" id="3.90.550.10">
    <property type="entry name" value="Spore Coat Polysaccharide Biosynthesis Protein SpsA, Chain A"/>
    <property type="match status" value="1"/>
</dbReference>
<protein>
    <recommendedName>
        <fullName evidence="5">Glycosyltransferase 2-like domain-containing protein</fullName>
    </recommendedName>
</protein>
<proteinExistence type="inferred from homology"/>
<dbReference type="CDD" id="cd06423">
    <property type="entry name" value="CESA_like"/>
    <property type="match status" value="1"/>
</dbReference>
<keyword evidence="4" id="KW-1133">Transmembrane helix</keyword>
<accession>A0ABX3IJQ4</accession>
<sequence length="381" mass="44002">MIYIIFGIVLSIVAISFLGYSFFTNIFLFLGVVVFFLLKILLNINKSKNVAENNQEEKLCAIVSAKDEVETIRRSIKSLLSQSYKNIEIVLVDDGSTDSTYKIMCEYQKIYPDRIHVKRNEKGQGKLKNILKVTEEFDADIYFVMDADNIIPENYIEYYVKRMKDVDVTESTLGSYNEKDSFSALMHTIEILLLSFLRYTNIFSSFTGRGMFIRKKVFEYIKNHLNYQGVDDGAMINSAVDQGRFKFKYFYGPVLLEYATVGMKDFVKQRFRWYGKGMAEAVENGAKRVLVSFGIEIGGIWSIVILPFFSHFNILFLVEFLSVLSILGIELKIFYKLKSNIIKTIAGIILMVFVDAGIVLVSFLQLKKFKKKLDWYKVKKN</sequence>